<gene>
    <name evidence="1" type="ORF">CC84DRAFT_1182135</name>
</gene>
<name>A0A177BU44_9PLEO</name>
<reference evidence="1 2" key="1">
    <citation type="submission" date="2016-05" db="EMBL/GenBank/DDBJ databases">
        <title>Comparative analysis of secretome profiles of manganese(II)-oxidizing ascomycete fungi.</title>
        <authorList>
            <consortium name="DOE Joint Genome Institute"/>
            <person name="Zeiner C.A."/>
            <person name="Purvine S.O."/>
            <person name="Zink E.M."/>
            <person name="Wu S."/>
            <person name="Pasa-Tolic L."/>
            <person name="Chaput D.L."/>
            <person name="Haridas S."/>
            <person name="Grigoriev I.V."/>
            <person name="Santelli C.M."/>
            <person name="Hansel C.M."/>
        </authorList>
    </citation>
    <scope>NUCLEOTIDE SEQUENCE [LARGE SCALE GENOMIC DNA]</scope>
    <source>
        <strain evidence="1 2">AP3s5-JAC2a</strain>
    </source>
</reference>
<evidence type="ECO:0000313" key="2">
    <source>
        <dbReference type="Proteomes" id="UP000077069"/>
    </source>
</evidence>
<dbReference type="Proteomes" id="UP000077069">
    <property type="component" value="Unassembled WGS sequence"/>
</dbReference>
<evidence type="ECO:0000313" key="1">
    <source>
        <dbReference type="EMBL" id="OAF98530.1"/>
    </source>
</evidence>
<keyword evidence="2" id="KW-1185">Reference proteome</keyword>
<organism evidence="1 2">
    <name type="scientific">Paraphaeosphaeria sporulosa</name>
    <dbReference type="NCBI Taxonomy" id="1460663"/>
    <lineage>
        <taxon>Eukaryota</taxon>
        <taxon>Fungi</taxon>
        <taxon>Dikarya</taxon>
        <taxon>Ascomycota</taxon>
        <taxon>Pezizomycotina</taxon>
        <taxon>Dothideomycetes</taxon>
        <taxon>Pleosporomycetidae</taxon>
        <taxon>Pleosporales</taxon>
        <taxon>Massarineae</taxon>
        <taxon>Didymosphaeriaceae</taxon>
        <taxon>Paraphaeosphaeria</taxon>
    </lineage>
</organism>
<protein>
    <submittedName>
        <fullName evidence="1">Uncharacterized protein</fullName>
    </submittedName>
</protein>
<proteinExistence type="predicted"/>
<dbReference type="OrthoDB" id="10419949at2759"/>
<dbReference type="RefSeq" id="XP_018028896.1">
    <property type="nucleotide sequence ID" value="XM_018180604.1"/>
</dbReference>
<dbReference type="InParanoid" id="A0A177BU44"/>
<dbReference type="AlphaFoldDB" id="A0A177BU44"/>
<dbReference type="EMBL" id="KV441568">
    <property type="protein sequence ID" value="OAF98530.1"/>
    <property type="molecule type" value="Genomic_DNA"/>
</dbReference>
<accession>A0A177BU44</accession>
<dbReference type="GeneID" id="28764090"/>
<sequence length="349" mass="38169">MFSLNSLGMKVQRNETVNFLDYGKVMKIISDGSKRNASVMVINVESTPSCTTSIQHGKRDFDTDTPRDINSLKVSVLPTDLELVPRHEAVDPRVGDYFVIEEVVKALYGNLGAYFAGKVPIPTAPKAFSLEKGLLLELHGFICSQGMFYLINGTLFMRPWVFIDGCSEIVGLAFVETGCWKAGWVDETGLARRKLRRYFKPYIDSDFQFYDLDNDAENCGQVGHKCPEGSSCVGSACTSPTCSGPSSAGSAYGTCLGSGGFDDVKFDLPSAFPPIVGPGSSPKSGWEMSFESLDSYLANDFSLPKDWYLVYDGKRTINTKCVVVGELPFATINAFPENAILTFQTQVVS</sequence>